<feature type="transmembrane region" description="Helical" evidence="1">
    <location>
        <begin position="12"/>
        <end position="34"/>
    </location>
</feature>
<evidence type="ECO:0000256" key="1">
    <source>
        <dbReference type="SAM" id="Phobius"/>
    </source>
</evidence>
<evidence type="ECO:0008006" key="4">
    <source>
        <dbReference type="Google" id="ProtNLM"/>
    </source>
</evidence>
<dbReference type="OrthoDB" id="7056271at2"/>
<sequence length="285" mass="32666">MQEFNLDKKFKRLMKGCLVVFVAFLFLGLALPFFPGDGKGSTEGALILSIICTIVFGFFTILIWRTLKKLPCVDIIVDNDGLWYKHKQKKDGLVPWKKIGKIKERLYLQCLDILDSDGRKLIRIEYQLNNFEVLRNILNDKLSDWLPKSQQSSFSKNVLYHFFYGACIIGFSWLGLYVGRHSNPWFGYIGMGILVIIILYEYLATAYRLDLIDNGLLIVYPTSKKTIAYSDISSIKMADTFQKGARFPEVWVTVKNGSKPYKLKQLGVDANSLFITLKKAKELKA</sequence>
<keyword evidence="1" id="KW-1133">Transmembrane helix</keyword>
<protein>
    <recommendedName>
        <fullName evidence="4">PH domain-containing protein</fullName>
    </recommendedName>
</protein>
<keyword evidence="3" id="KW-1185">Reference proteome</keyword>
<proteinExistence type="predicted"/>
<organism evidence="2 3">
    <name type="scientific">Desulfosudis oleivorans (strain DSM 6200 / JCM 39069 / Hxd3)</name>
    <name type="common">Desulfococcus oleovorans</name>
    <dbReference type="NCBI Taxonomy" id="96561"/>
    <lineage>
        <taxon>Bacteria</taxon>
        <taxon>Pseudomonadati</taxon>
        <taxon>Thermodesulfobacteriota</taxon>
        <taxon>Desulfobacteria</taxon>
        <taxon>Desulfobacterales</taxon>
        <taxon>Desulfosudaceae</taxon>
        <taxon>Desulfosudis</taxon>
    </lineage>
</organism>
<dbReference type="EMBL" id="CP000859">
    <property type="protein sequence ID" value="ABW65956.1"/>
    <property type="molecule type" value="Genomic_DNA"/>
</dbReference>
<keyword evidence="1" id="KW-0472">Membrane</keyword>
<dbReference type="AlphaFoldDB" id="A8ZSP3"/>
<feature type="transmembrane region" description="Helical" evidence="1">
    <location>
        <begin position="158"/>
        <end position="179"/>
    </location>
</feature>
<gene>
    <name evidence="2" type="ordered locus">Dole_0146</name>
</gene>
<dbReference type="Proteomes" id="UP000008561">
    <property type="component" value="Chromosome"/>
</dbReference>
<name>A8ZSP3_DESOH</name>
<feature type="transmembrane region" description="Helical" evidence="1">
    <location>
        <begin position="185"/>
        <end position="203"/>
    </location>
</feature>
<reference evidence="2 3" key="1">
    <citation type="submission" date="2007-10" db="EMBL/GenBank/DDBJ databases">
        <title>Complete sequence of Desulfococcus oleovorans Hxd3.</title>
        <authorList>
            <consortium name="US DOE Joint Genome Institute"/>
            <person name="Copeland A."/>
            <person name="Lucas S."/>
            <person name="Lapidus A."/>
            <person name="Barry K."/>
            <person name="Glavina del Rio T."/>
            <person name="Dalin E."/>
            <person name="Tice H."/>
            <person name="Pitluck S."/>
            <person name="Kiss H."/>
            <person name="Brettin T."/>
            <person name="Bruce D."/>
            <person name="Detter J.C."/>
            <person name="Han C."/>
            <person name="Schmutz J."/>
            <person name="Larimer F."/>
            <person name="Land M."/>
            <person name="Hauser L."/>
            <person name="Kyrpides N."/>
            <person name="Kim E."/>
            <person name="Wawrik B."/>
            <person name="Richardson P."/>
        </authorList>
    </citation>
    <scope>NUCLEOTIDE SEQUENCE [LARGE SCALE GENOMIC DNA]</scope>
    <source>
        <strain evidence="3">DSM 6200 / JCM 39069 / Hxd3</strain>
    </source>
</reference>
<dbReference type="HOGENOM" id="CLU_979531_0_0_7"/>
<evidence type="ECO:0000313" key="3">
    <source>
        <dbReference type="Proteomes" id="UP000008561"/>
    </source>
</evidence>
<feature type="transmembrane region" description="Helical" evidence="1">
    <location>
        <begin position="46"/>
        <end position="64"/>
    </location>
</feature>
<dbReference type="KEGG" id="dol:Dole_0146"/>
<accession>A8ZSP3</accession>
<dbReference type="RefSeq" id="WP_012173575.1">
    <property type="nucleotide sequence ID" value="NC_009943.1"/>
</dbReference>
<dbReference type="STRING" id="96561.Dole_0146"/>
<evidence type="ECO:0000313" key="2">
    <source>
        <dbReference type="EMBL" id="ABW65956.1"/>
    </source>
</evidence>
<keyword evidence="1" id="KW-0812">Transmembrane</keyword>